<protein>
    <recommendedName>
        <fullName evidence="7">RRM domain-containing protein</fullName>
    </recommendedName>
</protein>
<dbReference type="InterPro" id="IPR051945">
    <property type="entry name" value="RRM_MRD1_RNA_proc_ribogen"/>
</dbReference>
<dbReference type="GO" id="GO:0003729">
    <property type="term" value="F:mRNA binding"/>
    <property type="evidence" value="ECO:0007669"/>
    <property type="project" value="TreeGrafter"/>
</dbReference>
<dbReference type="InterPro" id="IPR000504">
    <property type="entry name" value="RRM_dom"/>
</dbReference>
<dbReference type="AlphaFoldDB" id="N6TVK4"/>
<dbReference type="Gene3D" id="3.30.70.330">
    <property type="match status" value="3"/>
</dbReference>
<feature type="compositionally biased region" description="Basic and acidic residues" evidence="6">
    <location>
        <begin position="141"/>
        <end position="153"/>
    </location>
</feature>
<dbReference type="EnsemblMetazoa" id="XM_019912618.1">
    <property type="protein sequence ID" value="XP_019768177.1"/>
    <property type="gene ID" value="LOC109543088"/>
</dbReference>
<dbReference type="InterPro" id="IPR012677">
    <property type="entry name" value="Nucleotide-bd_a/b_plait_sf"/>
</dbReference>
<feature type="region of interest" description="Disordered" evidence="6">
    <location>
        <begin position="450"/>
        <end position="483"/>
    </location>
</feature>
<feature type="region of interest" description="Disordered" evidence="6">
    <location>
        <begin position="526"/>
        <end position="557"/>
    </location>
</feature>
<dbReference type="CDD" id="cd12416">
    <property type="entry name" value="RRM4_RBM28_like"/>
    <property type="match status" value="1"/>
</dbReference>
<keyword evidence="4" id="KW-0539">Nucleus</keyword>
<feature type="domain" description="RRM" evidence="7">
    <location>
        <begin position="200"/>
        <end position="289"/>
    </location>
</feature>
<dbReference type="Pfam" id="PF00076">
    <property type="entry name" value="RRM_1"/>
    <property type="match status" value="3"/>
</dbReference>
<evidence type="ECO:0000259" key="7">
    <source>
        <dbReference type="PROSITE" id="PS50102"/>
    </source>
</evidence>
<reference evidence="8 10" key="1">
    <citation type="journal article" date="2013" name="Genome Biol.">
        <title>Draft genome of the mountain pine beetle, Dendroctonus ponderosae Hopkins, a major forest pest.</title>
        <authorList>
            <person name="Keeling C.I."/>
            <person name="Yuen M.M."/>
            <person name="Liao N.Y."/>
            <person name="Docking T.R."/>
            <person name="Chan S.K."/>
            <person name="Taylor G.A."/>
            <person name="Palmquist D.L."/>
            <person name="Jackman S.D."/>
            <person name="Nguyen A."/>
            <person name="Li M."/>
            <person name="Henderson H."/>
            <person name="Janes J.K."/>
            <person name="Zhao Y."/>
            <person name="Pandoh P."/>
            <person name="Moore R."/>
            <person name="Sperling F.A."/>
            <person name="Huber D.P."/>
            <person name="Birol I."/>
            <person name="Jones S.J."/>
            <person name="Bohlmann J."/>
        </authorList>
    </citation>
    <scope>NUCLEOTIDE SEQUENCE</scope>
</reference>
<dbReference type="FunFam" id="3.30.70.330:FF:000182">
    <property type="entry name" value="RNA-binding motif protein 28"/>
    <property type="match status" value="1"/>
</dbReference>
<evidence type="ECO:0000256" key="4">
    <source>
        <dbReference type="ARBA" id="ARBA00023242"/>
    </source>
</evidence>
<dbReference type="GO" id="GO:0005730">
    <property type="term" value="C:nucleolus"/>
    <property type="evidence" value="ECO:0007669"/>
    <property type="project" value="TreeGrafter"/>
</dbReference>
<dbReference type="HOGENOM" id="CLU_011608_2_1_1"/>
<dbReference type="PROSITE" id="PS50102">
    <property type="entry name" value="RRM"/>
    <property type="match status" value="3"/>
</dbReference>
<feature type="compositionally biased region" description="Acidic residues" evidence="6">
    <location>
        <begin position="166"/>
        <end position="180"/>
    </location>
</feature>
<reference evidence="9" key="2">
    <citation type="submission" date="2024-08" db="UniProtKB">
        <authorList>
            <consortium name="EnsemblMetazoa"/>
        </authorList>
    </citation>
    <scope>IDENTIFICATION</scope>
</reference>
<evidence type="ECO:0000313" key="10">
    <source>
        <dbReference type="Proteomes" id="UP000019118"/>
    </source>
</evidence>
<comment type="subcellular location">
    <subcellularLocation>
        <location evidence="1">Nucleus</location>
    </subcellularLocation>
</comment>
<sequence>MAKYASDHKDSNQSHMKRFKGPKKGKPFWDRKKSKNTLKEKRARLVIKNLPFKATESNIREHFGQHGEVVGVDILKRPDGKLVGCAFVQFSLVQFAKKAQHHTHNHPFLGRNITVDFAQAKDKYVKETTYKKLEVKTEPDEDVKMEASDTIEIKDEELSDPVSSSEENDSDASEEDESEQILETPSRLKPFESHDVNEGKTIFIKNVPFHATNEDLKECMLQFGHLYYALICVDKPTEHSKGTAFVKFTNKEDADKALAAGTELTLMGNILDCHPAIDRNELRQKQNQQNKQKSTPHDSRHLYLVKEGVILAGSKAAEGVSAADMAKRLQIEQYKTQMLRNLNTFVSRERLVVHNLPATWDDKKLKALFQKHAGSEAVVREARIMRDMRNVNAQGVGQSKQFGFVAFTRHEHALAALRSLNNNPNIFSVTHRPIICFSIESKSALKAKLKRQEKSRLKNPKSTDFDPTAVEKDQPGSYANGDEDVQTYAGITAKHGVIQKMRSRYNLSQQAKLHYETIKNEKKIKKLSKKSLSERKKDFTKQPRQKVNKKNQKDNFSELVNNYTKTISNALKAPNKAKWFDRE</sequence>
<dbReference type="OMA" id="FTHRHAL"/>
<dbReference type="InterPro" id="IPR035979">
    <property type="entry name" value="RBD_domain_sf"/>
</dbReference>
<dbReference type="OrthoDB" id="3945418at2759"/>
<feature type="compositionally biased region" description="Basic residues" evidence="6">
    <location>
        <begin position="15"/>
        <end position="34"/>
    </location>
</feature>
<dbReference type="SMART" id="SM00360">
    <property type="entry name" value="RRM"/>
    <property type="match status" value="3"/>
</dbReference>
<feature type="domain" description="RRM" evidence="7">
    <location>
        <begin position="349"/>
        <end position="422"/>
    </location>
</feature>
<evidence type="ECO:0000256" key="5">
    <source>
        <dbReference type="PROSITE-ProRule" id="PRU00176"/>
    </source>
</evidence>
<feature type="compositionally biased region" description="Basic and acidic residues" evidence="6">
    <location>
        <begin position="531"/>
        <end position="541"/>
    </location>
</feature>
<feature type="compositionally biased region" description="Basic and acidic residues" evidence="6">
    <location>
        <begin position="1"/>
        <end position="12"/>
    </location>
</feature>
<keyword evidence="3 5" id="KW-0694">RNA-binding</keyword>
<dbReference type="KEGG" id="dpa:109543088"/>
<feature type="region of interest" description="Disordered" evidence="6">
    <location>
        <begin position="141"/>
        <end position="193"/>
    </location>
</feature>
<feature type="region of interest" description="Disordered" evidence="6">
    <location>
        <begin position="1"/>
        <end position="34"/>
    </location>
</feature>
<feature type="compositionally biased region" description="Basic and acidic residues" evidence="6">
    <location>
        <begin position="450"/>
        <end position="474"/>
    </location>
</feature>
<keyword evidence="2" id="KW-0677">Repeat</keyword>
<accession>N6TVK4</accession>
<evidence type="ECO:0000256" key="6">
    <source>
        <dbReference type="SAM" id="MobiDB-lite"/>
    </source>
</evidence>
<organism evidence="8">
    <name type="scientific">Dendroctonus ponderosae</name>
    <name type="common">Mountain pine beetle</name>
    <dbReference type="NCBI Taxonomy" id="77166"/>
    <lineage>
        <taxon>Eukaryota</taxon>
        <taxon>Metazoa</taxon>
        <taxon>Ecdysozoa</taxon>
        <taxon>Arthropoda</taxon>
        <taxon>Hexapoda</taxon>
        <taxon>Insecta</taxon>
        <taxon>Pterygota</taxon>
        <taxon>Neoptera</taxon>
        <taxon>Endopterygota</taxon>
        <taxon>Coleoptera</taxon>
        <taxon>Polyphaga</taxon>
        <taxon>Cucujiformia</taxon>
        <taxon>Curculionidae</taxon>
        <taxon>Scolytinae</taxon>
        <taxon>Dendroctonus</taxon>
    </lineage>
</organism>
<feature type="domain" description="RRM" evidence="7">
    <location>
        <begin position="43"/>
        <end position="120"/>
    </location>
</feature>
<gene>
    <name evidence="9" type="primary">109543088</name>
    <name evidence="8" type="ORF">YQE_10922</name>
</gene>
<keyword evidence="10" id="KW-1185">Reference proteome</keyword>
<evidence type="ECO:0000256" key="2">
    <source>
        <dbReference type="ARBA" id="ARBA00022737"/>
    </source>
</evidence>
<name>N6TVK4_DENPD</name>
<dbReference type="Proteomes" id="UP000019118">
    <property type="component" value="Unassembled WGS sequence"/>
</dbReference>
<feature type="non-terminal residue" evidence="8">
    <location>
        <position position="1"/>
    </location>
</feature>
<evidence type="ECO:0000313" key="8">
    <source>
        <dbReference type="EMBL" id="ENN72431.1"/>
    </source>
</evidence>
<dbReference type="SUPFAM" id="SSF54928">
    <property type="entry name" value="RNA-binding domain, RBD"/>
    <property type="match status" value="2"/>
</dbReference>
<evidence type="ECO:0000256" key="3">
    <source>
        <dbReference type="ARBA" id="ARBA00022884"/>
    </source>
</evidence>
<dbReference type="PANTHER" id="PTHR48039">
    <property type="entry name" value="RNA-BINDING MOTIF PROTEIN 14B"/>
    <property type="match status" value="1"/>
</dbReference>
<evidence type="ECO:0000313" key="9">
    <source>
        <dbReference type="EnsemblMetazoa" id="XP_019768177.1"/>
    </source>
</evidence>
<dbReference type="EMBL" id="KB741220">
    <property type="protein sequence ID" value="ENN72431.1"/>
    <property type="molecule type" value="Genomic_DNA"/>
</dbReference>
<evidence type="ECO:0000256" key="1">
    <source>
        <dbReference type="ARBA" id="ARBA00004123"/>
    </source>
</evidence>
<dbReference type="PANTHER" id="PTHR48039:SF5">
    <property type="entry name" value="RNA-BINDING PROTEIN 28"/>
    <property type="match status" value="1"/>
</dbReference>
<proteinExistence type="predicted"/>